<comment type="caution">
    <text evidence="2">The sequence shown here is derived from an EMBL/GenBank/DDBJ whole genome shotgun (WGS) entry which is preliminary data.</text>
</comment>
<protein>
    <submittedName>
        <fullName evidence="2">Uncharacterized protein</fullName>
    </submittedName>
</protein>
<evidence type="ECO:0000256" key="1">
    <source>
        <dbReference type="SAM" id="MobiDB-lite"/>
    </source>
</evidence>
<evidence type="ECO:0000313" key="3">
    <source>
        <dbReference type="Proteomes" id="UP000288805"/>
    </source>
</evidence>
<dbReference type="EMBL" id="QGNW01000070">
    <property type="protein sequence ID" value="RVX02432.1"/>
    <property type="molecule type" value="Genomic_DNA"/>
</dbReference>
<dbReference type="AlphaFoldDB" id="A0A438J0I0"/>
<sequence length="87" mass="9786">MLDPPPVDGSTMIVKKPRGGAKPNGTNHNVNMAQGRQESMKNLTKKKLRCSYSKKACHTKEKCGKLHGETTRSQSERWYEELILLTS</sequence>
<organism evidence="2 3">
    <name type="scientific">Vitis vinifera</name>
    <name type="common">Grape</name>
    <dbReference type="NCBI Taxonomy" id="29760"/>
    <lineage>
        <taxon>Eukaryota</taxon>
        <taxon>Viridiplantae</taxon>
        <taxon>Streptophyta</taxon>
        <taxon>Embryophyta</taxon>
        <taxon>Tracheophyta</taxon>
        <taxon>Spermatophyta</taxon>
        <taxon>Magnoliopsida</taxon>
        <taxon>eudicotyledons</taxon>
        <taxon>Gunneridae</taxon>
        <taxon>Pentapetalae</taxon>
        <taxon>rosids</taxon>
        <taxon>Vitales</taxon>
        <taxon>Vitaceae</taxon>
        <taxon>Viteae</taxon>
        <taxon>Vitis</taxon>
    </lineage>
</organism>
<proteinExistence type="predicted"/>
<dbReference type="Proteomes" id="UP000288805">
    <property type="component" value="Unassembled WGS sequence"/>
</dbReference>
<gene>
    <name evidence="2" type="ORF">CK203_031160</name>
</gene>
<accession>A0A438J0I0</accession>
<feature type="region of interest" description="Disordered" evidence="1">
    <location>
        <begin position="1"/>
        <end position="29"/>
    </location>
</feature>
<name>A0A438J0I0_VITVI</name>
<reference evidence="2 3" key="1">
    <citation type="journal article" date="2018" name="PLoS Genet.">
        <title>Population sequencing reveals clonal diversity and ancestral inbreeding in the grapevine cultivar Chardonnay.</title>
        <authorList>
            <person name="Roach M.J."/>
            <person name="Johnson D.L."/>
            <person name="Bohlmann J."/>
            <person name="van Vuuren H.J."/>
            <person name="Jones S.J."/>
            <person name="Pretorius I.S."/>
            <person name="Schmidt S.A."/>
            <person name="Borneman A.R."/>
        </authorList>
    </citation>
    <scope>NUCLEOTIDE SEQUENCE [LARGE SCALE GENOMIC DNA]</scope>
    <source>
        <strain evidence="3">cv. Chardonnay</strain>
        <tissue evidence="2">Leaf</tissue>
    </source>
</reference>
<evidence type="ECO:0000313" key="2">
    <source>
        <dbReference type="EMBL" id="RVX02432.1"/>
    </source>
</evidence>